<dbReference type="Proteomes" id="UP000285190">
    <property type="component" value="Unassembled WGS sequence"/>
</dbReference>
<feature type="region of interest" description="Disordered" evidence="1">
    <location>
        <begin position="50"/>
        <end position="71"/>
    </location>
</feature>
<dbReference type="GO" id="GO:0005544">
    <property type="term" value="F:calcium-dependent phospholipid binding"/>
    <property type="evidence" value="ECO:0007669"/>
    <property type="project" value="InterPro"/>
</dbReference>
<proteinExistence type="predicted"/>
<dbReference type="GO" id="GO:0005509">
    <property type="term" value="F:calcium ion binding"/>
    <property type="evidence" value="ECO:0007669"/>
    <property type="project" value="InterPro"/>
</dbReference>
<accession>A0A418WWB0</accession>
<feature type="region of interest" description="Disordered" evidence="1">
    <location>
        <begin position="1"/>
        <end position="29"/>
    </location>
</feature>
<dbReference type="EMBL" id="QYUN01000003">
    <property type="protein sequence ID" value="RJF96889.1"/>
    <property type="molecule type" value="Genomic_DNA"/>
</dbReference>
<sequence>MSTTMPSYIPPQYHDPRFIQVDPDNNDPDVYDVETGEIINTETGKVVGMAKPGQKDYNGSKEDLDGVSYKKKDIENNTSNVTSYLEKQMTGLNGKIKDLQAQFDKEQDPIKKGLIEDQIFALNDTKKSLQTKIDNIKNAKTPEEKKKAVEDATTTSIEVDKILGGNTTPSPQPSSPTTPSKPSTTSRFSDAELQTLSDKIYEAMKGAGTDTDKVKYVIGMCTTPDGKLDKGLFDQLRTKYAQDHGQDLLTDLKEDLTDKEEYSLKEGYGLDVNNYDKSNFRLEGYVPPKGVDPFTPEKVKELSENLYDSMSGAGTNTEKLRGALGWCSTPDGKLDRESFEQLRREYARTHNQDLLRDMREDLTDEEEAALKIAYGLDVNNYENSNFK</sequence>
<dbReference type="AlphaFoldDB" id="A0A418WWB0"/>
<reference evidence="2 3" key="1">
    <citation type="submission" date="2018-09" db="EMBL/GenBank/DDBJ databases">
        <authorList>
            <person name="Zhu H."/>
        </authorList>
    </citation>
    <scope>NUCLEOTIDE SEQUENCE [LARGE SCALE GENOMIC DNA]</scope>
    <source>
        <strain evidence="2 3">K2R10-39</strain>
    </source>
</reference>
<feature type="compositionally biased region" description="Basic and acidic residues" evidence="1">
    <location>
        <begin position="58"/>
        <end position="71"/>
    </location>
</feature>
<organism evidence="2 3">
    <name type="scientific">Noviherbaspirillum cavernae</name>
    <dbReference type="NCBI Taxonomy" id="2320862"/>
    <lineage>
        <taxon>Bacteria</taxon>
        <taxon>Pseudomonadati</taxon>
        <taxon>Pseudomonadota</taxon>
        <taxon>Betaproteobacteria</taxon>
        <taxon>Burkholderiales</taxon>
        <taxon>Oxalobacteraceae</taxon>
        <taxon>Noviherbaspirillum</taxon>
    </lineage>
</organism>
<gene>
    <name evidence="2" type="ORF">D3870_21170</name>
</gene>
<evidence type="ECO:0000313" key="2">
    <source>
        <dbReference type="EMBL" id="RJF96889.1"/>
    </source>
</evidence>
<protein>
    <submittedName>
        <fullName evidence="2">Uncharacterized protein</fullName>
    </submittedName>
</protein>
<dbReference type="Gene3D" id="1.10.220.10">
    <property type="entry name" value="Annexin"/>
    <property type="match status" value="2"/>
</dbReference>
<feature type="region of interest" description="Disordered" evidence="1">
    <location>
        <begin position="141"/>
        <end position="188"/>
    </location>
</feature>
<feature type="compositionally biased region" description="Low complexity" evidence="1">
    <location>
        <begin position="177"/>
        <end position="186"/>
    </location>
</feature>
<feature type="compositionally biased region" description="Basic and acidic residues" evidence="1">
    <location>
        <begin position="141"/>
        <end position="150"/>
    </location>
</feature>
<dbReference type="InterPro" id="IPR037104">
    <property type="entry name" value="Annexin_sf"/>
</dbReference>
<name>A0A418WWB0_9BURK</name>
<keyword evidence="3" id="KW-1185">Reference proteome</keyword>
<evidence type="ECO:0000256" key="1">
    <source>
        <dbReference type="SAM" id="MobiDB-lite"/>
    </source>
</evidence>
<dbReference type="RefSeq" id="WP_119743026.1">
    <property type="nucleotide sequence ID" value="NZ_QYUN01000003.1"/>
</dbReference>
<evidence type="ECO:0000313" key="3">
    <source>
        <dbReference type="Proteomes" id="UP000285190"/>
    </source>
</evidence>
<comment type="caution">
    <text evidence="2">The sequence shown here is derived from an EMBL/GenBank/DDBJ whole genome shotgun (WGS) entry which is preliminary data.</text>
</comment>